<protein>
    <submittedName>
        <fullName evidence="1">Uncharacterized protein</fullName>
    </submittedName>
</protein>
<dbReference type="AlphaFoldDB" id="S8E419"/>
<proteinExistence type="predicted"/>
<evidence type="ECO:0000313" key="1">
    <source>
        <dbReference type="EMBL" id="EPS99532.1"/>
    </source>
</evidence>
<reference evidence="1 2" key="1">
    <citation type="journal article" date="2012" name="Science">
        <title>The Paleozoic origin of enzymatic lignin decomposition reconstructed from 31 fungal genomes.</title>
        <authorList>
            <person name="Floudas D."/>
            <person name="Binder M."/>
            <person name="Riley R."/>
            <person name="Barry K."/>
            <person name="Blanchette R.A."/>
            <person name="Henrissat B."/>
            <person name="Martinez A.T."/>
            <person name="Otillar R."/>
            <person name="Spatafora J.W."/>
            <person name="Yadav J.S."/>
            <person name="Aerts A."/>
            <person name="Benoit I."/>
            <person name="Boyd A."/>
            <person name="Carlson A."/>
            <person name="Copeland A."/>
            <person name="Coutinho P.M."/>
            <person name="de Vries R.P."/>
            <person name="Ferreira P."/>
            <person name="Findley K."/>
            <person name="Foster B."/>
            <person name="Gaskell J."/>
            <person name="Glotzer D."/>
            <person name="Gorecki P."/>
            <person name="Heitman J."/>
            <person name="Hesse C."/>
            <person name="Hori C."/>
            <person name="Igarashi K."/>
            <person name="Jurgens J.A."/>
            <person name="Kallen N."/>
            <person name="Kersten P."/>
            <person name="Kohler A."/>
            <person name="Kuees U."/>
            <person name="Kumar T.K.A."/>
            <person name="Kuo A."/>
            <person name="LaButti K."/>
            <person name="Larrondo L.F."/>
            <person name="Lindquist E."/>
            <person name="Ling A."/>
            <person name="Lombard V."/>
            <person name="Lucas S."/>
            <person name="Lundell T."/>
            <person name="Martin R."/>
            <person name="McLaughlin D.J."/>
            <person name="Morgenstern I."/>
            <person name="Morin E."/>
            <person name="Murat C."/>
            <person name="Nagy L.G."/>
            <person name="Nolan M."/>
            <person name="Ohm R.A."/>
            <person name="Patyshakuliyeva A."/>
            <person name="Rokas A."/>
            <person name="Ruiz-Duenas F.J."/>
            <person name="Sabat G."/>
            <person name="Salamov A."/>
            <person name="Samejima M."/>
            <person name="Schmutz J."/>
            <person name="Slot J.C."/>
            <person name="St John F."/>
            <person name="Stenlid J."/>
            <person name="Sun H."/>
            <person name="Sun S."/>
            <person name="Syed K."/>
            <person name="Tsang A."/>
            <person name="Wiebenga A."/>
            <person name="Young D."/>
            <person name="Pisabarro A."/>
            <person name="Eastwood D.C."/>
            <person name="Martin F."/>
            <person name="Cullen D."/>
            <person name="Grigoriev I.V."/>
            <person name="Hibbett D.S."/>
        </authorList>
    </citation>
    <scope>NUCLEOTIDE SEQUENCE</scope>
    <source>
        <strain evidence="2">FP-58527</strain>
    </source>
</reference>
<dbReference type="InParanoid" id="S8E419"/>
<gene>
    <name evidence="1" type="ORF">FOMPIDRAFT_1050569</name>
</gene>
<name>S8E419_FOMSC</name>
<dbReference type="HOGENOM" id="CLU_2263794_0_0_1"/>
<sequence>MSVHFSSVSLPLIRKHRAKVHVNSMARSQNLAQGPLLTHRRGQLRKELEKKDRFRASDDDAVTFSAHLAARRIQNSGLPSSELGVQMFGKLKTSSEIASVTVD</sequence>
<evidence type="ECO:0000313" key="2">
    <source>
        <dbReference type="Proteomes" id="UP000015241"/>
    </source>
</evidence>
<organism evidence="1 2">
    <name type="scientific">Fomitopsis schrenkii</name>
    <name type="common">Brown rot fungus</name>
    <dbReference type="NCBI Taxonomy" id="2126942"/>
    <lineage>
        <taxon>Eukaryota</taxon>
        <taxon>Fungi</taxon>
        <taxon>Dikarya</taxon>
        <taxon>Basidiomycota</taxon>
        <taxon>Agaricomycotina</taxon>
        <taxon>Agaricomycetes</taxon>
        <taxon>Polyporales</taxon>
        <taxon>Fomitopsis</taxon>
    </lineage>
</organism>
<dbReference type="Proteomes" id="UP000015241">
    <property type="component" value="Unassembled WGS sequence"/>
</dbReference>
<accession>S8E419</accession>
<dbReference type="EMBL" id="KE504156">
    <property type="protein sequence ID" value="EPS99532.1"/>
    <property type="molecule type" value="Genomic_DNA"/>
</dbReference>
<keyword evidence="2" id="KW-1185">Reference proteome</keyword>